<evidence type="ECO:0000313" key="15">
    <source>
        <dbReference type="EMBL" id="RDJ03029.1"/>
    </source>
</evidence>
<proteinExistence type="predicted"/>
<dbReference type="SMART" id="SM00911">
    <property type="entry name" value="HWE_HK"/>
    <property type="match status" value="1"/>
</dbReference>
<name>A0A370KFE0_9HYPH</name>
<evidence type="ECO:0000256" key="3">
    <source>
        <dbReference type="ARBA" id="ARBA00012438"/>
    </source>
</evidence>
<dbReference type="Gene3D" id="6.10.340.10">
    <property type="match status" value="1"/>
</dbReference>
<dbReference type="InterPro" id="IPR033479">
    <property type="entry name" value="dCache_1"/>
</dbReference>
<dbReference type="EMBL" id="NAAC01000045">
    <property type="protein sequence ID" value="RDJ03029.1"/>
    <property type="molecule type" value="Genomic_DNA"/>
</dbReference>
<dbReference type="InterPro" id="IPR011102">
    <property type="entry name" value="Sig_transdc_His_kinase_HWE"/>
</dbReference>
<keyword evidence="7 13" id="KW-0812">Transmembrane</keyword>
<evidence type="ECO:0000256" key="2">
    <source>
        <dbReference type="ARBA" id="ARBA00004651"/>
    </source>
</evidence>
<dbReference type="AlphaFoldDB" id="A0A370KFE0"/>
<dbReference type="Pfam" id="PF07536">
    <property type="entry name" value="HWE_HK"/>
    <property type="match status" value="1"/>
</dbReference>
<dbReference type="OrthoDB" id="341208at2"/>
<keyword evidence="8" id="KW-0547">Nucleotide-binding</keyword>
<keyword evidence="6" id="KW-0808">Transferase</keyword>
<dbReference type="Gene3D" id="3.30.450.20">
    <property type="entry name" value="PAS domain"/>
    <property type="match status" value="2"/>
</dbReference>
<evidence type="ECO:0000256" key="11">
    <source>
        <dbReference type="ARBA" id="ARBA00022989"/>
    </source>
</evidence>
<dbReference type="CDD" id="cd12914">
    <property type="entry name" value="PDC1_DGC_like"/>
    <property type="match status" value="1"/>
</dbReference>
<keyword evidence="10" id="KW-0067">ATP-binding</keyword>
<sequence>MRAKLVAVAVAALAPVIAMLAYNEVAMRLQRSQEVRMQASQAARQASFEVERIVEGLRWLMVAVTAMPSVRHQDANTCNEALTSLAANVPNIQTLFVLSPAGTPICGSTAIPRTTNFADRDYFKKALQTKAFVVGRYTKSRVSDSPVLPLAMPVVEGDRVRAVVVSGIRLDWLQNRVTERGIAPGSAVTIADDTGTILARVPLAERFVGTVIPPDFQKLIHADEPGVINVMSQDGTERVLGYRPISEAGLPLYVSAGFSTAEAFGPIDRATVNNVIGIVLGVATAFCLSMFIGKRFILTPISHIAEVMERWRGGEAAARTRMNGTDELAAVGASLDRLLDELDCRRTQNESVEEERMLLVRELTHRVKNGFALVQAIARQTFARSDPDRYRSFSERLAALGGTYDLILSREGLASPIRAILTAALRAHVASEAQNVSLDGPDFVLPPDLALPLSLVVHELATNATKYGSLGTEYGSVEVLWKRDGKRLVLTWTESGGPTVINAGKKGFGSVLIERAFPAKFEPQCLADYRPEGLVFELSFTAVEMKAEIDAIASKVEIA</sequence>
<dbReference type="InterPro" id="IPR003660">
    <property type="entry name" value="HAMP_dom"/>
</dbReference>
<keyword evidence="5" id="KW-0597">Phosphoprotein</keyword>
<protein>
    <recommendedName>
        <fullName evidence="3">histidine kinase</fullName>
        <ecNumber evidence="3">2.7.13.3</ecNumber>
    </recommendedName>
</protein>
<evidence type="ECO:0000256" key="12">
    <source>
        <dbReference type="ARBA" id="ARBA00023136"/>
    </source>
</evidence>
<dbReference type="PANTHER" id="PTHR41523">
    <property type="entry name" value="TWO-COMPONENT SYSTEM SENSOR PROTEIN"/>
    <property type="match status" value="1"/>
</dbReference>
<evidence type="ECO:0000256" key="6">
    <source>
        <dbReference type="ARBA" id="ARBA00022679"/>
    </source>
</evidence>
<evidence type="ECO:0000256" key="4">
    <source>
        <dbReference type="ARBA" id="ARBA00022475"/>
    </source>
</evidence>
<evidence type="ECO:0000256" key="13">
    <source>
        <dbReference type="SAM" id="Phobius"/>
    </source>
</evidence>
<comment type="caution">
    <text evidence="15">The sequence shown here is derived from an EMBL/GenBank/DDBJ whole genome shotgun (WGS) entry which is preliminary data.</text>
</comment>
<keyword evidence="4" id="KW-1003">Cell membrane</keyword>
<gene>
    <name evidence="15" type="ORF">B5K06_31610</name>
</gene>
<reference evidence="15 16" key="1">
    <citation type="submission" date="2017-03" db="EMBL/GenBank/DDBJ databases">
        <title>Genome analysis of Rhizobial strains effectives or ineffectives for nitrogen fixation isolated from bean seeds.</title>
        <authorList>
            <person name="Peralta H."/>
            <person name="Aguilar-Vera A."/>
            <person name="Mora Y."/>
            <person name="Vargas-Lagunas C."/>
            <person name="Girard L."/>
            <person name="Mora J."/>
        </authorList>
    </citation>
    <scope>NUCLEOTIDE SEQUENCE [LARGE SCALE GENOMIC DNA]</scope>
    <source>
        <strain evidence="15 16">CCGM3</strain>
    </source>
</reference>
<dbReference type="GO" id="GO:0007165">
    <property type="term" value="P:signal transduction"/>
    <property type="evidence" value="ECO:0007669"/>
    <property type="project" value="InterPro"/>
</dbReference>
<keyword evidence="9 15" id="KW-0418">Kinase</keyword>
<dbReference type="RefSeq" id="WP_114715712.1">
    <property type="nucleotide sequence ID" value="NZ_KZ857269.1"/>
</dbReference>
<evidence type="ECO:0000256" key="10">
    <source>
        <dbReference type="ARBA" id="ARBA00022840"/>
    </source>
</evidence>
<dbReference type="GO" id="GO:0005524">
    <property type="term" value="F:ATP binding"/>
    <property type="evidence" value="ECO:0007669"/>
    <property type="project" value="UniProtKB-KW"/>
</dbReference>
<comment type="catalytic activity">
    <reaction evidence="1">
        <text>ATP + protein L-histidine = ADP + protein N-phospho-L-histidine.</text>
        <dbReference type="EC" id="2.7.13.3"/>
    </reaction>
</comment>
<evidence type="ECO:0000256" key="9">
    <source>
        <dbReference type="ARBA" id="ARBA00022777"/>
    </source>
</evidence>
<evidence type="ECO:0000259" key="14">
    <source>
        <dbReference type="PROSITE" id="PS50885"/>
    </source>
</evidence>
<dbReference type="Proteomes" id="UP000254939">
    <property type="component" value="Unassembled WGS sequence"/>
</dbReference>
<evidence type="ECO:0000256" key="1">
    <source>
        <dbReference type="ARBA" id="ARBA00000085"/>
    </source>
</evidence>
<dbReference type="GO" id="GO:0004673">
    <property type="term" value="F:protein histidine kinase activity"/>
    <property type="evidence" value="ECO:0007669"/>
    <property type="project" value="UniProtKB-EC"/>
</dbReference>
<dbReference type="GO" id="GO:0005886">
    <property type="term" value="C:plasma membrane"/>
    <property type="evidence" value="ECO:0007669"/>
    <property type="project" value="UniProtKB-SubCell"/>
</dbReference>
<feature type="domain" description="HAMP" evidence="14">
    <location>
        <begin position="295"/>
        <end position="347"/>
    </location>
</feature>
<evidence type="ECO:0000256" key="8">
    <source>
        <dbReference type="ARBA" id="ARBA00022741"/>
    </source>
</evidence>
<organism evidence="15 16">
    <name type="scientific">Rhizobium grahamii</name>
    <dbReference type="NCBI Taxonomy" id="1120045"/>
    <lineage>
        <taxon>Bacteria</taxon>
        <taxon>Pseudomonadati</taxon>
        <taxon>Pseudomonadota</taxon>
        <taxon>Alphaproteobacteria</taxon>
        <taxon>Hyphomicrobiales</taxon>
        <taxon>Rhizobiaceae</taxon>
        <taxon>Rhizobium/Agrobacterium group</taxon>
        <taxon>Rhizobium</taxon>
    </lineage>
</organism>
<evidence type="ECO:0000256" key="5">
    <source>
        <dbReference type="ARBA" id="ARBA00022553"/>
    </source>
</evidence>
<comment type="subcellular location">
    <subcellularLocation>
        <location evidence="2">Cell membrane</location>
        <topology evidence="2">Multi-pass membrane protein</topology>
    </subcellularLocation>
</comment>
<keyword evidence="12 13" id="KW-0472">Membrane</keyword>
<dbReference type="Gene3D" id="3.30.565.10">
    <property type="entry name" value="Histidine kinase-like ATPase, C-terminal domain"/>
    <property type="match status" value="1"/>
</dbReference>
<evidence type="ECO:0000256" key="7">
    <source>
        <dbReference type="ARBA" id="ARBA00022692"/>
    </source>
</evidence>
<accession>A0A370KFE0</accession>
<dbReference type="Pfam" id="PF02743">
    <property type="entry name" value="dCache_1"/>
    <property type="match status" value="1"/>
</dbReference>
<dbReference type="EC" id="2.7.13.3" evidence="3"/>
<dbReference type="CDD" id="cd12915">
    <property type="entry name" value="PDC2_DGC_like"/>
    <property type="match status" value="1"/>
</dbReference>
<dbReference type="PANTHER" id="PTHR41523:SF7">
    <property type="entry name" value="HISTIDINE KINASE"/>
    <property type="match status" value="1"/>
</dbReference>
<dbReference type="PROSITE" id="PS50885">
    <property type="entry name" value="HAMP"/>
    <property type="match status" value="1"/>
</dbReference>
<feature type="transmembrane region" description="Helical" evidence="13">
    <location>
        <begin position="275"/>
        <end position="293"/>
    </location>
</feature>
<keyword evidence="11 13" id="KW-1133">Transmembrane helix</keyword>
<dbReference type="InterPro" id="IPR036890">
    <property type="entry name" value="HATPase_C_sf"/>
</dbReference>
<evidence type="ECO:0000313" key="16">
    <source>
        <dbReference type="Proteomes" id="UP000254939"/>
    </source>
</evidence>